<dbReference type="Gene3D" id="1.10.600.10">
    <property type="entry name" value="Farnesyl Diphosphate Synthase"/>
    <property type="match status" value="1"/>
</dbReference>
<dbReference type="SFLD" id="SFLDG01014">
    <property type="entry name" value="Terpene_Cyclase_Like_1_N-term"/>
    <property type="match status" value="1"/>
</dbReference>
<dbReference type="Proteomes" id="UP000655225">
    <property type="component" value="Unassembled WGS sequence"/>
</dbReference>
<dbReference type="InterPro" id="IPR008949">
    <property type="entry name" value="Isoprenoid_synthase_dom_sf"/>
</dbReference>
<dbReference type="PANTHER" id="PTHR31225:SF221">
    <property type="entry name" value="(-)-GERMACRENE D SYNTHASE"/>
    <property type="match status" value="1"/>
</dbReference>
<dbReference type="SFLD" id="SFLDG01019">
    <property type="entry name" value="Terpene_Cyclase_Like_1_C_Termi"/>
    <property type="match status" value="1"/>
</dbReference>
<dbReference type="EMBL" id="JABCRI010000001">
    <property type="protein sequence ID" value="KAF8414060.1"/>
    <property type="molecule type" value="Genomic_DNA"/>
</dbReference>
<keyword evidence="6" id="KW-1185">Reference proteome</keyword>
<evidence type="ECO:0000259" key="4">
    <source>
        <dbReference type="Pfam" id="PF03936"/>
    </source>
</evidence>
<dbReference type="FunFam" id="1.50.10.130:FF:000001">
    <property type="entry name" value="Isoprene synthase, chloroplastic"/>
    <property type="match status" value="1"/>
</dbReference>
<organism evidence="5 6">
    <name type="scientific">Tetracentron sinense</name>
    <name type="common">Spur-leaf</name>
    <dbReference type="NCBI Taxonomy" id="13715"/>
    <lineage>
        <taxon>Eukaryota</taxon>
        <taxon>Viridiplantae</taxon>
        <taxon>Streptophyta</taxon>
        <taxon>Embryophyta</taxon>
        <taxon>Tracheophyta</taxon>
        <taxon>Spermatophyta</taxon>
        <taxon>Magnoliopsida</taxon>
        <taxon>Trochodendrales</taxon>
        <taxon>Trochodendraceae</taxon>
        <taxon>Tetracentron</taxon>
    </lineage>
</organism>
<name>A0A834ZYD5_TETSI</name>
<gene>
    <name evidence="5" type="ORF">HHK36_002059</name>
</gene>
<feature type="domain" description="Terpene synthase N-terminal" evidence="3">
    <location>
        <begin position="34"/>
        <end position="208"/>
    </location>
</feature>
<dbReference type="Gene3D" id="1.50.10.130">
    <property type="entry name" value="Terpene synthase, N-terminal domain"/>
    <property type="match status" value="1"/>
</dbReference>
<dbReference type="SUPFAM" id="SSF48239">
    <property type="entry name" value="Terpenoid cyclases/Protein prenyltransferases"/>
    <property type="match status" value="1"/>
</dbReference>
<dbReference type="GO" id="GO:0010333">
    <property type="term" value="F:terpene synthase activity"/>
    <property type="evidence" value="ECO:0007669"/>
    <property type="project" value="InterPro"/>
</dbReference>
<dbReference type="InterPro" id="IPR001906">
    <property type="entry name" value="Terpene_synth_N"/>
</dbReference>
<protein>
    <submittedName>
        <fullName evidence="5">Uncharacterized protein</fullName>
    </submittedName>
</protein>
<evidence type="ECO:0000313" key="5">
    <source>
        <dbReference type="EMBL" id="KAF8414060.1"/>
    </source>
</evidence>
<accession>A0A834ZYD5</accession>
<dbReference type="CDD" id="cd00684">
    <property type="entry name" value="Terpene_cyclase_plant_C1"/>
    <property type="match status" value="1"/>
</dbReference>
<dbReference type="SFLD" id="SFLDS00005">
    <property type="entry name" value="Isoprenoid_Synthase_Type_I"/>
    <property type="match status" value="1"/>
</dbReference>
<dbReference type="InterPro" id="IPR050148">
    <property type="entry name" value="Terpene_synthase-like"/>
</dbReference>
<dbReference type="AlphaFoldDB" id="A0A834ZYD5"/>
<dbReference type="InterPro" id="IPR044814">
    <property type="entry name" value="Terpene_cyclase_plant_C1"/>
</dbReference>
<dbReference type="FunFam" id="1.10.600.10:FF:000007">
    <property type="entry name" value="Isoprene synthase, chloroplastic"/>
    <property type="match status" value="1"/>
</dbReference>
<dbReference type="InterPro" id="IPR034741">
    <property type="entry name" value="Terpene_cyclase-like_1_C"/>
</dbReference>
<dbReference type="SUPFAM" id="SSF48576">
    <property type="entry name" value="Terpenoid synthases"/>
    <property type="match status" value="1"/>
</dbReference>
<comment type="cofactor">
    <cofactor evidence="1">
        <name>Mg(2+)</name>
        <dbReference type="ChEBI" id="CHEBI:18420"/>
    </cofactor>
</comment>
<comment type="caution">
    <text evidence="5">The sequence shown here is derived from an EMBL/GenBank/DDBJ whole genome shotgun (WGS) entry which is preliminary data.</text>
</comment>
<dbReference type="Pfam" id="PF01397">
    <property type="entry name" value="Terpene_synth"/>
    <property type="match status" value="1"/>
</dbReference>
<dbReference type="InterPro" id="IPR005630">
    <property type="entry name" value="Terpene_synthase_metal-bd"/>
</dbReference>
<dbReference type="OrthoDB" id="1877784at2759"/>
<dbReference type="OMA" id="WIVQLER"/>
<dbReference type="GO" id="GO:0016102">
    <property type="term" value="P:diterpenoid biosynthetic process"/>
    <property type="evidence" value="ECO:0007669"/>
    <property type="project" value="InterPro"/>
</dbReference>
<evidence type="ECO:0000256" key="2">
    <source>
        <dbReference type="ARBA" id="ARBA00022723"/>
    </source>
</evidence>
<dbReference type="InterPro" id="IPR008930">
    <property type="entry name" value="Terpenoid_cyclase/PrenylTrfase"/>
</dbReference>
<dbReference type="SFLD" id="SFLDG01604">
    <property type="entry name" value="Terpene_Cyclase_Like_1_C_Termi"/>
    <property type="match status" value="1"/>
</dbReference>
<dbReference type="Pfam" id="PF03936">
    <property type="entry name" value="Terpene_synth_C"/>
    <property type="match status" value="1"/>
</dbReference>
<proteinExistence type="predicted"/>
<evidence type="ECO:0000259" key="3">
    <source>
        <dbReference type="Pfam" id="PF01397"/>
    </source>
</evidence>
<keyword evidence="2" id="KW-0479">Metal-binding</keyword>
<dbReference type="InterPro" id="IPR036965">
    <property type="entry name" value="Terpene_synth_N_sf"/>
</dbReference>
<dbReference type="PANTHER" id="PTHR31225">
    <property type="entry name" value="OS04G0344100 PROTEIN-RELATED"/>
    <property type="match status" value="1"/>
</dbReference>
<sequence>MYAQASTGLAPTSNASQNAKLEVIRRSANYQPSIWGDRFISYSSDNMVIDAHSKQKTEELKEEARRMLMVASNKPSQRINLIDSIQRLGLSYHFEREIEEALQQMYDTHPDHENDDDLYSVALRFRLLRQQGYNVSSDVFNKFKDNKGDFKPNLIQDVRSMLSLYEATHLRVHGEDILDEALAFTTTHLKSMVTQLSTSLATQVMHVLKQPLHKGIPRLEARHYISVYQEEESRNETLLKLAKLDFNQLQSLYQKELSDISKWWKGLDFTSKLPFARDRVVECYFWILGVYFEPQYFLGRRILTKVTYLTSILDDIYDVYGTLEELKLFKEAIESWDVSAMDQLPEYMKVCYQALLDVYDEIEEEMIKKERSYRVYYAKEAMKNQVRAYFDEAKWFHEGYIPTMEEYMSTALVSSAYSMLTTTSFVGMGDIVTKEAFDWVISEPKIITASLVICRLMDDLVGHKFEQERGHVASSVECYMKQHGVSEQEVHDEFHKRVRNAWKDINHGCLRPTDIPMPLLMRVLNLVRVIDVLYKDKDGYSNAGTMMKDYISELLIDPVTI</sequence>
<dbReference type="GO" id="GO:0000287">
    <property type="term" value="F:magnesium ion binding"/>
    <property type="evidence" value="ECO:0007669"/>
    <property type="project" value="InterPro"/>
</dbReference>
<reference evidence="5 6" key="1">
    <citation type="submission" date="2020-04" db="EMBL/GenBank/DDBJ databases">
        <title>Plant Genome Project.</title>
        <authorList>
            <person name="Zhang R.-G."/>
        </authorList>
    </citation>
    <scope>NUCLEOTIDE SEQUENCE [LARGE SCALE GENOMIC DNA]</scope>
    <source>
        <strain evidence="5">YNK0</strain>
        <tissue evidence="5">Leaf</tissue>
    </source>
</reference>
<feature type="domain" description="Terpene synthase metal-binding" evidence="4">
    <location>
        <begin position="265"/>
        <end position="504"/>
    </location>
</feature>
<evidence type="ECO:0000313" key="6">
    <source>
        <dbReference type="Proteomes" id="UP000655225"/>
    </source>
</evidence>
<evidence type="ECO:0000256" key="1">
    <source>
        <dbReference type="ARBA" id="ARBA00001946"/>
    </source>
</evidence>